<reference evidence="1 2" key="1">
    <citation type="submission" date="2018-07" db="EMBL/GenBank/DDBJ databases">
        <title>A high quality draft genome assembly of the barn swallow (H. rustica rustica).</title>
        <authorList>
            <person name="Formenti G."/>
            <person name="Chiara M."/>
            <person name="Poveda L."/>
            <person name="Francoijs K.-J."/>
            <person name="Bonisoli-Alquati A."/>
            <person name="Canova L."/>
            <person name="Gianfranceschi L."/>
            <person name="Horner D.S."/>
            <person name="Saino N."/>
        </authorList>
    </citation>
    <scope>NUCLEOTIDE SEQUENCE [LARGE SCALE GENOMIC DNA]</scope>
    <source>
        <strain evidence="1">Chelidonia</strain>
        <tissue evidence="1">Blood</tissue>
    </source>
</reference>
<name>A0A3M0L4Z1_HIRRU</name>
<sequence length="67" mass="7203">MGAGLRAVGVPTLGQGQRWTATALLRNLCPALVTERGVRLALSEQSRTLVVMMHTTCLPMELNGKII</sequence>
<protein>
    <submittedName>
        <fullName evidence="1">Uncharacterized protein</fullName>
    </submittedName>
</protein>
<keyword evidence="2" id="KW-1185">Reference proteome</keyword>
<dbReference type="Proteomes" id="UP000269221">
    <property type="component" value="Unassembled WGS sequence"/>
</dbReference>
<dbReference type="AlphaFoldDB" id="A0A3M0L4Z1"/>
<proteinExistence type="predicted"/>
<evidence type="ECO:0000313" key="2">
    <source>
        <dbReference type="Proteomes" id="UP000269221"/>
    </source>
</evidence>
<dbReference type="EMBL" id="QRBI01000093">
    <property type="protein sequence ID" value="RMC20722.1"/>
    <property type="molecule type" value="Genomic_DNA"/>
</dbReference>
<accession>A0A3M0L4Z1</accession>
<gene>
    <name evidence="1" type="ORF">DUI87_01574</name>
</gene>
<comment type="caution">
    <text evidence="1">The sequence shown here is derived from an EMBL/GenBank/DDBJ whole genome shotgun (WGS) entry which is preliminary data.</text>
</comment>
<organism evidence="1 2">
    <name type="scientific">Hirundo rustica rustica</name>
    <dbReference type="NCBI Taxonomy" id="333673"/>
    <lineage>
        <taxon>Eukaryota</taxon>
        <taxon>Metazoa</taxon>
        <taxon>Chordata</taxon>
        <taxon>Craniata</taxon>
        <taxon>Vertebrata</taxon>
        <taxon>Euteleostomi</taxon>
        <taxon>Archelosauria</taxon>
        <taxon>Archosauria</taxon>
        <taxon>Dinosauria</taxon>
        <taxon>Saurischia</taxon>
        <taxon>Theropoda</taxon>
        <taxon>Coelurosauria</taxon>
        <taxon>Aves</taxon>
        <taxon>Neognathae</taxon>
        <taxon>Neoaves</taxon>
        <taxon>Telluraves</taxon>
        <taxon>Australaves</taxon>
        <taxon>Passeriformes</taxon>
        <taxon>Sylvioidea</taxon>
        <taxon>Hirundinidae</taxon>
        <taxon>Hirundo</taxon>
    </lineage>
</organism>
<evidence type="ECO:0000313" key="1">
    <source>
        <dbReference type="EMBL" id="RMC20722.1"/>
    </source>
</evidence>